<gene>
    <name evidence="3" type="ORF">A2174_03620</name>
</gene>
<evidence type="ECO:0000313" key="3">
    <source>
        <dbReference type="EMBL" id="OGZ32973.1"/>
    </source>
</evidence>
<feature type="domain" description="YdbS-like PH" evidence="2">
    <location>
        <begin position="86"/>
        <end position="168"/>
    </location>
</feature>
<organism evidence="3 4">
    <name type="scientific">Candidatus Portnoybacteria bacterium RBG_13_41_18</name>
    <dbReference type="NCBI Taxonomy" id="1801991"/>
    <lineage>
        <taxon>Bacteria</taxon>
        <taxon>Candidatus Portnoyibacteriota</taxon>
    </lineage>
</organism>
<evidence type="ECO:0000259" key="2">
    <source>
        <dbReference type="Pfam" id="PF03703"/>
    </source>
</evidence>
<protein>
    <recommendedName>
        <fullName evidence="2">YdbS-like PH domain-containing protein</fullName>
    </recommendedName>
</protein>
<evidence type="ECO:0000256" key="1">
    <source>
        <dbReference type="SAM" id="Phobius"/>
    </source>
</evidence>
<dbReference type="AlphaFoldDB" id="A0A1G2F4R0"/>
<dbReference type="EMBL" id="MHMV01000059">
    <property type="protein sequence ID" value="OGZ32973.1"/>
    <property type="molecule type" value="Genomic_DNA"/>
</dbReference>
<keyword evidence="1" id="KW-0812">Transmembrane</keyword>
<feature type="transmembrane region" description="Helical" evidence="1">
    <location>
        <begin position="64"/>
        <end position="83"/>
    </location>
</feature>
<keyword evidence="1" id="KW-1133">Transmembrane helix</keyword>
<feature type="transmembrane region" description="Helical" evidence="1">
    <location>
        <begin position="20"/>
        <end position="44"/>
    </location>
</feature>
<dbReference type="Proteomes" id="UP000177725">
    <property type="component" value="Unassembled WGS sequence"/>
</dbReference>
<accession>A0A1G2F4R0</accession>
<name>A0A1G2F4R0_9BACT</name>
<evidence type="ECO:0000313" key="4">
    <source>
        <dbReference type="Proteomes" id="UP000177725"/>
    </source>
</evidence>
<dbReference type="InterPro" id="IPR005182">
    <property type="entry name" value="YdbS-like_PH"/>
</dbReference>
<sequence>MAFFELKSDEKIIMTLRRHWFVLMMVVLKLVPLFLLPLIIGPFISPYFVIGEPLMQKSFWLITSLWWLFVWAGMAILWVNYYLDYWVVTNQRVISTYQTGLFRREVSELSFSRIQDLTVTVKGLLKTFINYGNLEIRTAGTFDVNQQDNATNVFIFRDIPYPYEVQNTLSKIHHDFVKENGK</sequence>
<keyword evidence="1" id="KW-0472">Membrane</keyword>
<reference evidence="3 4" key="1">
    <citation type="journal article" date="2016" name="Nat. Commun.">
        <title>Thousands of microbial genomes shed light on interconnected biogeochemical processes in an aquifer system.</title>
        <authorList>
            <person name="Anantharaman K."/>
            <person name="Brown C.T."/>
            <person name="Hug L.A."/>
            <person name="Sharon I."/>
            <person name="Castelle C.J."/>
            <person name="Probst A.J."/>
            <person name="Thomas B.C."/>
            <person name="Singh A."/>
            <person name="Wilkins M.J."/>
            <person name="Karaoz U."/>
            <person name="Brodie E.L."/>
            <person name="Williams K.H."/>
            <person name="Hubbard S.S."/>
            <person name="Banfield J.F."/>
        </authorList>
    </citation>
    <scope>NUCLEOTIDE SEQUENCE [LARGE SCALE GENOMIC DNA]</scope>
</reference>
<comment type="caution">
    <text evidence="3">The sequence shown here is derived from an EMBL/GenBank/DDBJ whole genome shotgun (WGS) entry which is preliminary data.</text>
</comment>
<proteinExistence type="predicted"/>
<dbReference type="Pfam" id="PF03703">
    <property type="entry name" value="bPH_2"/>
    <property type="match status" value="1"/>
</dbReference>